<dbReference type="AlphaFoldDB" id="A0A4Y8KJV1"/>
<dbReference type="Proteomes" id="UP000298218">
    <property type="component" value="Unassembled WGS sequence"/>
</dbReference>
<protein>
    <submittedName>
        <fullName evidence="1">Uncharacterized protein</fullName>
    </submittedName>
</protein>
<accession>A0A4Y8KJV1</accession>
<gene>
    <name evidence="1" type="ORF">E3T53_13620</name>
</gene>
<proteinExistence type="predicted"/>
<evidence type="ECO:0000313" key="1">
    <source>
        <dbReference type="EMBL" id="TFD76514.1"/>
    </source>
</evidence>
<dbReference type="RefSeq" id="WP_134172819.1">
    <property type="nucleotide sequence ID" value="NZ_SODI01000001.1"/>
</dbReference>
<name>A0A4Y8KJV1_9MICO</name>
<sequence length="63" mass="6687">MTILPRARARSSVMESGHPGPITWCALAETVVTREHSNGIALVSPLDIENIDVDHANHGGALT</sequence>
<evidence type="ECO:0000313" key="2">
    <source>
        <dbReference type="Proteomes" id="UP000298218"/>
    </source>
</evidence>
<organism evidence="1 2">
    <name type="scientific">Cryobacterium psychrophilum</name>
    <dbReference type="NCBI Taxonomy" id="41988"/>
    <lineage>
        <taxon>Bacteria</taxon>
        <taxon>Bacillati</taxon>
        <taxon>Actinomycetota</taxon>
        <taxon>Actinomycetes</taxon>
        <taxon>Micrococcales</taxon>
        <taxon>Microbacteriaceae</taxon>
        <taxon>Cryobacterium</taxon>
    </lineage>
</organism>
<reference evidence="1 2" key="1">
    <citation type="submission" date="2019-03" db="EMBL/GenBank/DDBJ databases">
        <title>Genomics of glacier-inhabiting Cryobacterium strains.</title>
        <authorList>
            <person name="Liu Q."/>
            <person name="Xin Y.-H."/>
        </authorList>
    </citation>
    <scope>NUCLEOTIDE SEQUENCE [LARGE SCALE GENOMIC DNA]</scope>
    <source>
        <strain evidence="1 2">CGMCC 1.4292</strain>
    </source>
</reference>
<comment type="caution">
    <text evidence="1">The sequence shown here is derived from an EMBL/GenBank/DDBJ whole genome shotgun (WGS) entry which is preliminary data.</text>
</comment>
<dbReference type="EMBL" id="SOHQ01000037">
    <property type="protein sequence ID" value="TFD76514.1"/>
    <property type="molecule type" value="Genomic_DNA"/>
</dbReference>
<keyword evidence="2" id="KW-1185">Reference proteome</keyword>